<name>A0A562RGY6_9BACT</name>
<evidence type="ECO:0000313" key="2">
    <source>
        <dbReference type="Proteomes" id="UP000318307"/>
    </source>
</evidence>
<sequence length="104" mass="11062">MALPQHTILVCASFRVSGDPQGVCHKRGAASLLPYIEEEILDRGLDAQVVSTGCLKQCEKGPVMVIYPQNAWYGSVDSEASVDAILDAMEEGAVCQELALGQAP</sequence>
<dbReference type="SUPFAM" id="SSF52833">
    <property type="entry name" value="Thioredoxin-like"/>
    <property type="match status" value="1"/>
</dbReference>
<dbReference type="OrthoDB" id="9800597at2"/>
<reference evidence="1 2" key="1">
    <citation type="submission" date="2019-07" db="EMBL/GenBank/DDBJ databases">
        <title>Genome sequencing of 100 strains of the haloalkaliphilic chemolithoautotrophic sulfur-oxidizing bacterium Thioalkalivibrio.</title>
        <authorList>
            <person name="Muyzer G."/>
        </authorList>
    </citation>
    <scope>NUCLEOTIDE SEQUENCE [LARGE SCALE GENOMIC DNA]</scope>
    <source>
        <strain evidence="1 2">ASO4-4</strain>
    </source>
</reference>
<dbReference type="EMBL" id="VLLC01000023">
    <property type="protein sequence ID" value="TWI68133.1"/>
    <property type="molecule type" value="Genomic_DNA"/>
</dbReference>
<gene>
    <name evidence="1" type="ORF">LZ24_02615</name>
</gene>
<dbReference type="Proteomes" id="UP000318307">
    <property type="component" value="Unassembled WGS sequence"/>
</dbReference>
<dbReference type="Gene3D" id="3.40.30.10">
    <property type="entry name" value="Glutaredoxin"/>
    <property type="match status" value="1"/>
</dbReference>
<comment type="caution">
    <text evidence="1">The sequence shown here is derived from an EMBL/GenBank/DDBJ whole genome shotgun (WGS) entry which is preliminary data.</text>
</comment>
<dbReference type="InterPro" id="IPR036249">
    <property type="entry name" value="Thioredoxin-like_sf"/>
</dbReference>
<protein>
    <submittedName>
        <fullName evidence="1">(2Fe-2S) ferredoxin</fullName>
    </submittedName>
</protein>
<keyword evidence="2" id="KW-1185">Reference proteome</keyword>
<dbReference type="RefSeq" id="WP_144685746.1">
    <property type="nucleotide sequence ID" value="NZ_VLLC01000023.1"/>
</dbReference>
<organism evidence="1 2">
    <name type="scientific">Desulfobotulus alkaliphilus</name>
    <dbReference type="NCBI Taxonomy" id="622671"/>
    <lineage>
        <taxon>Bacteria</taxon>
        <taxon>Pseudomonadati</taxon>
        <taxon>Thermodesulfobacteriota</taxon>
        <taxon>Desulfobacteria</taxon>
        <taxon>Desulfobacterales</taxon>
        <taxon>Desulfobacteraceae</taxon>
        <taxon>Desulfobotulus</taxon>
    </lineage>
</organism>
<accession>A0A562RGY6</accession>
<proteinExistence type="predicted"/>
<dbReference type="AlphaFoldDB" id="A0A562RGY6"/>
<evidence type="ECO:0000313" key="1">
    <source>
        <dbReference type="EMBL" id="TWI68133.1"/>
    </source>
</evidence>
<dbReference type="CDD" id="cd02980">
    <property type="entry name" value="TRX_Fd_family"/>
    <property type="match status" value="1"/>
</dbReference>